<protein>
    <submittedName>
        <fullName evidence="1">Uncharacterized protein</fullName>
    </submittedName>
</protein>
<proteinExistence type="predicted"/>
<dbReference type="Proteomes" id="UP000029096">
    <property type="component" value="Unassembled WGS sequence"/>
</dbReference>
<reference evidence="1 2" key="1">
    <citation type="submission" date="2014-03" db="EMBL/GenBank/DDBJ databases">
        <title>Genomics of Bifidobacteria.</title>
        <authorList>
            <person name="Ventura M."/>
            <person name="Milani C."/>
            <person name="Lugli G.A."/>
        </authorList>
    </citation>
    <scope>NUCLEOTIDE SEQUENCE [LARGE SCALE GENOMIC DNA]</scope>
    <source>
        <strain evidence="1 2">DSM 22767</strain>
    </source>
</reference>
<organism evidence="1 2">
    <name type="scientific">Bifidobacterium bohemicum DSM 22767</name>
    <dbReference type="NCBI Taxonomy" id="1437606"/>
    <lineage>
        <taxon>Bacteria</taxon>
        <taxon>Bacillati</taxon>
        <taxon>Actinomycetota</taxon>
        <taxon>Actinomycetes</taxon>
        <taxon>Bifidobacteriales</taxon>
        <taxon>Bifidobacteriaceae</taxon>
        <taxon>Bifidobacterium</taxon>
    </lineage>
</organism>
<name>A0A086ZDZ7_9BIFI</name>
<dbReference type="EMBL" id="JGYP01000005">
    <property type="protein sequence ID" value="KFI44747.1"/>
    <property type="molecule type" value="Genomic_DNA"/>
</dbReference>
<dbReference type="AlphaFoldDB" id="A0A086ZDZ7"/>
<evidence type="ECO:0000313" key="2">
    <source>
        <dbReference type="Proteomes" id="UP000029096"/>
    </source>
</evidence>
<gene>
    <name evidence="1" type="ORF">BBOH_1472</name>
</gene>
<evidence type="ECO:0000313" key="1">
    <source>
        <dbReference type="EMBL" id="KFI44747.1"/>
    </source>
</evidence>
<keyword evidence="2" id="KW-1185">Reference proteome</keyword>
<comment type="caution">
    <text evidence="1">The sequence shown here is derived from an EMBL/GenBank/DDBJ whole genome shotgun (WGS) entry which is preliminary data.</text>
</comment>
<sequence length="41" mass="4623">MRSTCAEIRRLGSFIAHVGQKVCQCHAKCLGYGHYVTQAWI</sequence>
<accession>A0A086ZDZ7</accession>